<organism evidence="2 3">
    <name type="scientific">Rossellomorea vietnamensis</name>
    <dbReference type="NCBI Taxonomy" id="218284"/>
    <lineage>
        <taxon>Bacteria</taxon>
        <taxon>Bacillati</taxon>
        <taxon>Bacillota</taxon>
        <taxon>Bacilli</taxon>
        <taxon>Bacillales</taxon>
        <taxon>Bacillaceae</taxon>
        <taxon>Rossellomorea</taxon>
    </lineage>
</organism>
<proteinExistence type="predicted"/>
<feature type="transmembrane region" description="Helical" evidence="1">
    <location>
        <begin position="33"/>
        <end position="52"/>
    </location>
</feature>
<keyword evidence="1" id="KW-0812">Transmembrane</keyword>
<evidence type="ECO:0000313" key="2">
    <source>
        <dbReference type="EMBL" id="TYR74172.1"/>
    </source>
</evidence>
<sequence>MKKVFFISILSAFLFFLAGSLTGYEVITFVCGGIGLLGLAISGIFSGAFISGNQIRANTSTESKEERKKRVRLMTTFALLGFPHFAAAIALTLLS</sequence>
<dbReference type="Proteomes" id="UP000323317">
    <property type="component" value="Unassembled WGS sequence"/>
</dbReference>
<name>A0A5D4KAJ2_9BACI</name>
<dbReference type="InterPro" id="IPR035167">
    <property type="entry name" value="DUF5316"/>
</dbReference>
<dbReference type="Pfam" id="PF17247">
    <property type="entry name" value="DUF5316"/>
    <property type="match status" value="1"/>
</dbReference>
<keyword evidence="1" id="KW-1133">Transmembrane helix</keyword>
<keyword evidence="1" id="KW-0472">Membrane</keyword>
<evidence type="ECO:0000313" key="3">
    <source>
        <dbReference type="Proteomes" id="UP000323317"/>
    </source>
</evidence>
<protein>
    <submittedName>
        <fullName evidence="2">Uncharacterized protein</fullName>
    </submittedName>
</protein>
<feature type="transmembrane region" description="Helical" evidence="1">
    <location>
        <begin position="73"/>
        <end position="94"/>
    </location>
</feature>
<reference evidence="2 3" key="1">
    <citation type="submission" date="2019-08" db="EMBL/GenBank/DDBJ databases">
        <title>Bacillus genomes from the desert of Cuatro Cienegas, Coahuila.</title>
        <authorList>
            <person name="Olmedo-Alvarez G."/>
        </authorList>
    </citation>
    <scope>NUCLEOTIDE SEQUENCE [LARGE SCALE GENOMIC DNA]</scope>
    <source>
        <strain evidence="2 3">CH40_1T</strain>
    </source>
</reference>
<accession>A0A5D4KAJ2</accession>
<comment type="caution">
    <text evidence="2">The sequence shown here is derived from an EMBL/GenBank/DDBJ whole genome shotgun (WGS) entry which is preliminary data.</text>
</comment>
<gene>
    <name evidence="2" type="ORF">FZC79_15250</name>
</gene>
<dbReference type="RefSeq" id="WP_148947659.1">
    <property type="nucleotide sequence ID" value="NZ_VTEH01000013.1"/>
</dbReference>
<dbReference type="EMBL" id="VTEH01000013">
    <property type="protein sequence ID" value="TYR74172.1"/>
    <property type="molecule type" value="Genomic_DNA"/>
</dbReference>
<dbReference type="AlphaFoldDB" id="A0A5D4KAJ2"/>
<evidence type="ECO:0000256" key="1">
    <source>
        <dbReference type="SAM" id="Phobius"/>
    </source>
</evidence>